<evidence type="ECO:0000256" key="1">
    <source>
        <dbReference type="SAM" id="Phobius"/>
    </source>
</evidence>
<keyword evidence="1" id="KW-0472">Membrane</keyword>
<organism evidence="2 3">
    <name type="scientific">Undibacterium umbellatum</name>
    <dbReference type="NCBI Taxonomy" id="2762300"/>
    <lineage>
        <taxon>Bacteria</taxon>
        <taxon>Pseudomonadati</taxon>
        <taxon>Pseudomonadota</taxon>
        <taxon>Betaproteobacteria</taxon>
        <taxon>Burkholderiales</taxon>
        <taxon>Oxalobacteraceae</taxon>
        <taxon>Undibacterium</taxon>
    </lineage>
</organism>
<keyword evidence="1" id="KW-1133">Transmembrane helix</keyword>
<feature type="transmembrane region" description="Helical" evidence="1">
    <location>
        <begin position="113"/>
        <end position="134"/>
    </location>
</feature>
<name>A0ABR6Z8S0_9BURK</name>
<protein>
    <submittedName>
        <fullName evidence="2">Uncharacterized protein</fullName>
    </submittedName>
</protein>
<dbReference type="Proteomes" id="UP000646911">
    <property type="component" value="Unassembled WGS sequence"/>
</dbReference>
<reference evidence="2 3" key="1">
    <citation type="submission" date="2020-08" db="EMBL/GenBank/DDBJ databases">
        <title>Novel species isolated from subtropical streams in China.</title>
        <authorList>
            <person name="Lu H."/>
        </authorList>
    </citation>
    <scope>NUCLEOTIDE SEQUENCE [LARGE SCALE GENOMIC DNA]</scope>
    <source>
        <strain evidence="2 3">NL8W</strain>
    </source>
</reference>
<feature type="transmembrane region" description="Helical" evidence="1">
    <location>
        <begin position="32"/>
        <end position="49"/>
    </location>
</feature>
<dbReference type="EMBL" id="JACOFX010000004">
    <property type="protein sequence ID" value="MBC3908009.1"/>
    <property type="molecule type" value="Genomic_DNA"/>
</dbReference>
<keyword evidence="3" id="KW-1185">Reference proteome</keyword>
<keyword evidence="1" id="KW-0812">Transmembrane</keyword>
<comment type="caution">
    <text evidence="2">The sequence shown here is derived from an EMBL/GenBank/DDBJ whole genome shotgun (WGS) entry which is preliminary data.</text>
</comment>
<feature type="transmembrane region" description="Helical" evidence="1">
    <location>
        <begin position="61"/>
        <end position="84"/>
    </location>
</feature>
<evidence type="ECO:0000313" key="3">
    <source>
        <dbReference type="Proteomes" id="UP000646911"/>
    </source>
</evidence>
<accession>A0ABR6Z8S0</accession>
<feature type="transmembrane region" description="Helical" evidence="1">
    <location>
        <begin position="140"/>
        <end position="157"/>
    </location>
</feature>
<gene>
    <name evidence="2" type="ORF">H8L47_10555</name>
</gene>
<dbReference type="RefSeq" id="WP_186953563.1">
    <property type="nucleotide sequence ID" value="NZ_JACOFX010000004.1"/>
</dbReference>
<sequence>MPPNFDKDAALELQQLDIIHHNDGAYKKFKPFYLGGIFLLLSLATGASFHSMSLRISVHQLIISIVAALVMLVILIGMYAKTLWRIRHKTMRKEDILHLRKWNAYEAEHQDKIAYITIAILAVLCIFFSVGFFFVLMAQLFLLLGLFFVLFATITKFF</sequence>
<evidence type="ECO:0000313" key="2">
    <source>
        <dbReference type="EMBL" id="MBC3908009.1"/>
    </source>
</evidence>
<proteinExistence type="predicted"/>